<feature type="compositionally biased region" description="Low complexity" evidence="1">
    <location>
        <begin position="118"/>
        <end position="135"/>
    </location>
</feature>
<feature type="region of interest" description="Disordered" evidence="1">
    <location>
        <begin position="165"/>
        <end position="194"/>
    </location>
</feature>
<dbReference type="AlphaFoldDB" id="A0A813GDK4"/>
<protein>
    <submittedName>
        <fullName evidence="2">Uncharacterized protein</fullName>
    </submittedName>
</protein>
<accession>A0A813GDK4</accession>
<evidence type="ECO:0000313" key="2">
    <source>
        <dbReference type="EMBL" id="CAE8623101.1"/>
    </source>
</evidence>
<evidence type="ECO:0000256" key="1">
    <source>
        <dbReference type="SAM" id="MobiDB-lite"/>
    </source>
</evidence>
<feature type="non-terminal residue" evidence="2">
    <location>
        <position position="1"/>
    </location>
</feature>
<comment type="caution">
    <text evidence="2">The sequence shown here is derived from an EMBL/GenBank/DDBJ whole genome shotgun (WGS) entry which is preliminary data.</text>
</comment>
<sequence>MFGKSRDPSLPTQYFPGITSRRFDPLGANAAYADSLKKEKGLASLIQSLEHKGKIKFGPEYGEGGVRRVADMMPGYASLANAYQRMGWERNLYHQMVAPEDPSLKPGTSSTKPRTECATGATRRSTGRSTAAGGSTVRGSTGHRSVHERVATAVSQRVAAAVAEAADSAEAQTRMKHRSLSTPGLRVEEEDDPDWRICPGGGPIHKCL</sequence>
<evidence type="ECO:0000313" key="3">
    <source>
        <dbReference type="Proteomes" id="UP000654075"/>
    </source>
</evidence>
<gene>
    <name evidence="2" type="ORF">PGLA1383_LOCUS40414</name>
</gene>
<dbReference type="Proteomes" id="UP000654075">
    <property type="component" value="Unassembled WGS sequence"/>
</dbReference>
<keyword evidence="3" id="KW-1185">Reference proteome</keyword>
<proteinExistence type="predicted"/>
<organism evidence="2 3">
    <name type="scientific">Polarella glacialis</name>
    <name type="common">Dinoflagellate</name>
    <dbReference type="NCBI Taxonomy" id="89957"/>
    <lineage>
        <taxon>Eukaryota</taxon>
        <taxon>Sar</taxon>
        <taxon>Alveolata</taxon>
        <taxon>Dinophyceae</taxon>
        <taxon>Suessiales</taxon>
        <taxon>Suessiaceae</taxon>
        <taxon>Polarella</taxon>
    </lineage>
</organism>
<reference evidence="2" key="1">
    <citation type="submission" date="2021-02" db="EMBL/GenBank/DDBJ databases">
        <authorList>
            <person name="Dougan E. K."/>
            <person name="Rhodes N."/>
            <person name="Thang M."/>
            <person name="Chan C."/>
        </authorList>
    </citation>
    <scope>NUCLEOTIDE SEQUENCE</scope>
</reference>
<name>A0A813GDK4_POLGL</name>
<feature type="region of interest" description="Disordered" evidence="1">
    <location>
        <begin position="99"/>
        <end position="146"/>
    </location>
</feature>
<dbReference type="EMBL" id="CAJNNV010028114">
    <property type="protein sequence ID" value="CAE8623101.1"/>
    <property type="molecule type" value="Genomic_DNA"/>
</dbReference>